<dbReference type="PIRSF" id="PIRSF016184">
    <property type="entry name" value="PhzC_PhzF"/>
    <property type="match status" value="1"/>
</dbReference>
<dbReference type="GO" id="GO:0005737">
    <property type="term" value="C:cytoplasm"/>
    <property type="evidence" value="ECO:0000318"/>
    <property type="project" value="GO_Central"/>
</dbReference>
<comment type="similarity">
    <text evidence="1">Belongs to the PhzF family.</text>
</comment>
<dbReference type="HOGENOM" id="CLU_048756_2_1_1"/>
<dbReference type="Gramene" id="ERN12353">
    <property type="protein sequence ID" value="ERN12353"/>
    <property type="gene ID" value="AMTR_s00025p00085740"/>
</dbReference>
<dbReference type="PANTHER" id="PTHR13774:SF17">
    <property type="entry name" value="PHENAZINE BIOSYNTHESIS-LIKE DOMAIN-CONTAINING PROTEIN"/>
    <property type="match status" value="1"/>
</dbReference>
<dbReference type="PANTHER" id="PTHR13774">
    <property type="entry name" value="PHENAZINE BIOSYNTHESIS PROTEIN"/>
    <property type="match status" value="1"/>
</dbReference>
<dbReference type="InterPro" id="IPR003719">
    <property type="entry name" value="Phenazine_PhzF-like"/>
</dbReference>
<evidence type="ECO:0000313" key="3">
    <source>
        <dbReference type="EMBL" id="ERN12353.1"/>
    </source>
</evidence>
<dbReference type="EMBL" id="KI392614">
    <property type="protein sequence ID" value="ERN12353.1"/>
    <property type="molecule type" value="Genomic_DNA"/>
</dbReference>
<gene>
    <name evidence="3" type="ORF">AMTR_s00025p00085740</name>
</gene>
<keyword evidence="4" id="KW-1185">Reference proteome</keyword>
<dbReference type="eggNOG" id="KOG3033">
    <property type="taxonomic scope" value="Eukaryota"/>
</dbReference>
<sequence>MASFLYPTKHSKSRNEFHIRWFTIAQEVELCGHATLAAAYFLFSTGLEGDEITFHGKSGILVVKKVESTQGGNFEIQLDFPALTVGECGEEEIPLLPETLNGASMTSVKKTSAGDLLVELSSVKDLMNLRPQFDEIRKCKGRGVIVTALAPIETGYDFLSRFFCPKVGVNEDHVCGAAHCVLTPYYSEKLKKDNFIAYMASERGGKLVIEYKKDANRVIIRGEAIIVMMGTLLV</sequence>
<dbReference type="SUPFAM" id="SSF54506">
    <property type="entry name" value="Diaminopimelate epimerase-like"/>
    <property type="match status" value="1"/>
</dbReference>
<accession>W1PW58</accession>
<dbReference type="STRING" id="13333.W1PW58"/>
<reference evidence="4" key="1">
    <citation type="journal article" date="2013" name="Science">
        <title>The Amborella genome and the evolution of flowering plants.</title>
        <authorList>
            <consortium name="Amborella Genome Project"/>
        </authorList>
    </citation>
    <scope>NUCLEOTIDE SEQUENCE [LARGE SCALE GENOMIC DNA]</scope>
</reference>
<dbReference type="GO" id="GO:0016853">
    <property type="term" value="F:isomerase activity"/>
    <property type="evidence" value="ECO:0000318"/>
    <property type="project" value="GO_Central"/>
</dbReference>
<dbReference type="AlphaFoldDB" id="W1PW58"/>
<dbReference type="Pfam" id="PF02567">
    <property type="entry name" value="PhzC-PhzF"/>
    <property type="match status" value="1"/>
</dbReference>
<proteinExistence type="inferred from homology"/>
<protein>
    <submittedName>
        <fullName evidence="3">Uncharacterized protein</fullName>
    </submittedName>
</protein>
<dbReference type="Proteomes" id="UP000017836">
    <property type="component" value="Unassembled WGS sequence"/>
</dbReference>
<name>W1PW58_AMBTC</name>
<keyword evidence="2" id="KW-0413">Isomerase</keyword>
<evidence type="ECO:0000256" key="2">
    <source>
        <dbReference type="ARBA" id="ARBA00023235"/>
    </source>
</evidence>
<organism evidence="3 4">
    <name type="scientific">Amborella trichopoda</name>
    <dbReference type="NCBI Taxonomy" id="13333"/>
    <lineage>
        <taxon>Eukaryota</taxon>
        <taxon>Viridiplantae</taxon>
        <taxon>Streptophyta</taxon>
        <taxon>Embryophyta</taxon>
        <taxon>Tracheophyta</taxon>
        <taxon>Spermatophyta</taxon>
        <taxon>Magnoliopsida</taxon>
        <taxon>Amborellales</taxon>
        <taxon>Amborellaceae</taxon>
        <taxon>Amborella</taxon>
    </lineage>
</organism>
<dbReference type="Gene3D" id="3.10.310.10">
    <property type="entry name" value="Diaminopimelate Epimerase, Chain A, domain 1"/>
    <property type="match status" value="2"/>
</dbReference>
<dbReference type="OMA" id="MDFPAKQ"/>
<evidence type="ECO:0000256" key="1">
    <source>
        <dbReference type="ARBA" id="ARBA00008270"/>
    </source>
</evidence>
<evidence type="ECO:0000313" key="4">
    <source>
        <dbReference type="Proteomes" id="UP000017836"/>
    </source>
</evidence>